<evidence type="ECO:0000313" key="2">
    <source>
        <dbReference type="Proteomes" id="UP000294886"/>
    </source>
</evidence>
<sequence length="279" mass="32076">MGNCIYCGKPAGFLRKRHRECEEKHKNTWNAMVFKAKEAALGIGQIMNLERELHDLAKEGYVSQDKVKEALILGWEEAALHFLEDGNLDAQEEDKLVAYANYFGFTQDELDRKGIYMRFVQGTVLRDILEGKVPQRFKTVEPLPFNFQKSESLIWAFSNVKYYEKRTRREYVGGSHGVSIRIAKGVYYRVGQFKGYPIEKEEQVYVDTGILAVTTKHLYFYGKIKSFRVPYSKIVSFTPYSDGIGIQRDAASAKPQTFVTGDGWFIYNLVVNLAKEQLD</sequence>
<reference evidence="1 2" key="1">
    <citation type="submission" date="2019-03" db="EMBL/GenBank/DDBJ databases">
        <title>Genomic Encyclopedia of Type Strains, Phase IV (KMG-IV): sequencing the most valuable type-strain genomes for metagenomic binning, comparative biology and taxonomic classification.</title>
        <authorList>
            <person name="Goeker M."/>
        </authorList>
    </citation>
    <scope>NUCLEOTIDE SEQUENCE [LARGE SCALE GENOMIC DNA]</scope>
    <source>
        <strain evidence="1 2">DSM 13054</strain>
    </source>
</reference>
<gene>
    <name evidence="1" type="ORF">EV203_14110</name>
</gene>
<comment type="caution">
    <text evidence="1">The sequence shown here is derived from an EMBL/GenBank/DDBJ whole genome shotgun (WGS) entry which is preliminary data.</text>
</comment>
<evidence type="ECO:0000313" key="1">
    <source>
        <dbReference type="EMBL" id="TCO55413.1"/>
    </source>
</evidence>
<name>A0A4R2J864_9THEO</name>
<dbReference type="Proteomes" id="UP000294886">
    <property type="component" value="Unassembled WGS sequence"/>
</dbReference>
<protein>
    <submittedName>
        <fullName evidence="1">Uncharacterized protein</fullName>
    </submittedName>
</protein>
<dbReference type="EMBL" id="SLWU01000041">
    <property type="protein sequence ID" value="TCO55413.1"/>
    <property type="molecule type" value="Genomic_DNA"/>
</dbReference>
<organism evidence="1 2">
    <name type="scientific">Caldanaerobacter subterraneus</name>
    <dbReference type="NCBI Taxonomy" id="911092"/>
    <lineage>
        <taxon>Bacteria</taxon>
        <taxon>Bacillati</taxon>
        <taxon>Bacillota</taxon>
        <taxon>Clostridia</taxon>
        <taxon>Thermoanaerobacterales</taxon>
        <taxon>Thermoanaerobacteraceae</taxon>
        <taxon>Caldanaerobacter</taxon>
    </lineage>
</organism>
<proteinExistence type="predicted"/>
<accession>A0A4R2J864</accession>
<dbReference type="AlphaFoldDB" id="A0A4R2J864"/>